<gene>
    <name evidence="3" type="ORF">ZIOFF_004333</name>
</gene>
<sequence>MGCVSSGGDKMEIPSPLEAHQNLLVTMALCSRWPLSFLPAIDRGTPMDPDQALRTIRIHRRVCSSAVDRVDNEVMYHEVLLDALHRRCQRTKERDYGLTEVVGDFKIHFLDRHGDLFIGEENRKFLNASDLDGFDKCMLKLPYDEIECSAPGPNLLAFENLFIPTFILQRKLPYPEFQIEVVLVDYDGANPNPPRQTDSNIKESPDGTTSATKTKIAGDSKSQDKDNSFSDSEEEGSSRGRRQKMGDDDTHVESPVLESTVTGFKAIAADASVFSFGDDEHFESEWHS</sequence>
<proteinExistence type="predicted"/>
<comment type="caution">
    <text evidence="3">The sequence shown here is derived from an EMBL/GenBank/DDBJ whole genome shotgun (WGS) entry which is preliminary data.</text>
</comment>
<dbReference type="Proteomes" id="UP000734854">
    <property type="component" value="Unassembled WGS sequence"/>
</dbReference>
<feature type="domain" description="PTEN2A/B C2" evidence="2">
    <location>
        <begin position="93"/>
        <end position="142"/>
    </location>
</feature>
<reference evidence="3 4" key="1">
    <citation type="submission" date="2020-08" db="EMBL/GenBank/DDBJ databases">
        <title>Plant Genome Project.</title>
        <authorList>
            <person name="Zhang R.-G."/>
        </authorList>
    </citation>
    <scope>NUCLEOTIDE SEQUENCE [LARGE SCALE GENOMIC DNA]</scope>
    <source>
        <tissue evidence="3">Rhizome</tissue>
    </source>
</reference>
<dbReference type="InterPro" id="IPR055183">
    <property type="entry name" value="PTEN2A/B_C2"/>
</dbReference>
<dbReference type="Pfam" id="PF22918">
    <property type="entry name" value="PTEN2_C2"/>
    <property type="match status" value="1"/>
</dbReference>
<dbReference type="EMBL" id="JACMSC010000001">
    <property type="protein sequence ID" value="KAG6539180.1"/>
    <property type="molecule type" value="Genomic_DNA"/>
</dbReference>
<dbReference type="AlphaFoldDB" id="A0A8J5IP22"/>
<name>A0A8J5IP22_ZINOF</name>
<feature type="compositionally biased region" description="Basic and acidic residues" evidence="1">
    <location>
        <begin position="216"/>
        <end position="228"/>
    </location>
</feature>
<evidence type="ECO:0000259" key="2">
    <source>
        <dbReference type="Pfam" id="PF22918"/>
    </source>
</evidence>
<protein>
    <recommendedName>
        <fullName evidence="2">PTEN2A/B C2 domain-containing protein</fullName>
    </recommendedName>
</protein>
<evidence type="ECO:0000256" key="1">
    <source>
        <dbReference type="SAM" id="MobiDB-lite"/>
    </source>
</evidence>
<evidence type="ECO:0000313" key="3">
    <source>
        <dbReference type="EMBL" id="KAG6539180.1"/>
    </source>
</evidence>
<feature type="region of interest" description="Disordered" evidence="1">
    <location>
        <begin position="188"/>
        <end position="257"/>
    </location>
</feature>
<evidence type="ECO:0000313" key="4">
    <source>
        <dbReference type="Proteomes" id="UP000734854"/>
    </source>
</evidence>
<accession>A0A8J5IP22</accession>
<organism evidence="3 4">
    <name type="scientific">Zingiber officinale</name>
    <name type="common">Ginger</name>
    <name type="synonym">Amomum zingiber</name>
    <dbReference type="NCBI Taxonomy" id="94328"/>
    <lineage>
        <taxon>Eukaryota</taxon>
        <taxon>Viridiplantae</taxon>
        <taxon>Streptophyta</taxon>
        <taxon>Embryophyta</taxon>
        <taxon>Tracheophyta</taxon>
        <taxon>Spermatophyta</taxon>
        <taxon>Magnoliopsida</taxon>
        <taxon>Liliopsida</taxon>
        <taxon>Zingiberales</taxon>
        <taxon>Zingiberaceae</taxon>
        <taxon>Zingiber</taxon>
    </lineage>
</organism>
<keyword evidence="4" id="KW-1185">Reference proteome</keyword>